<dbReference type="InterPro" id="IPR010111">
    <property type="entry name" value="Kynureninase"/>
</dbReference>
<keyword evidence="5" id="KW-0032">Aminotransferase</keyword>
<dbReference type="PANTHER" id="PTHR14084:SF0">
    <property type="entry name" value="KYNURENINASE"/>
    <property type="match status" value="1"/>
</dbReference>
<dbReference type="InterPro" id="IPR015422">
    <property type="entry name" value="PyrdxlP-dep_Trfase_small"/>
</dbReference>
<dbReference type="InterPro" id="IPR015424">
    <property type="entry name" value="PyrdxlP-dep_Trfase"/>
</dbReference>
<dbReference type="Gene3D" id="3.40.640.10">
    <property type="entry name" value="Type I PLP-dependent aspartate aminotransferase-like (Major domain)"/>
    <property type="match status" value="1"/>
</dbReference>
<gene>
    <name evidence="5" type="ORF">N2K95_08580</name>
</gene>
<evidence type="ECO:0000313" key="5">
    <source>
        <dbReference type="EMBL" id="UWX95759.1"/>
    </source>
</evidence>
<evidence type="ECO:0000256" key="3">
    <source>
        <dbReference type="ARBA" id="ARBA00022898"/>
    </source>
</evidence>
<dbReference type="Gene3D" id="3.90.1150.10">
    <property type="entry name" value="Aspartate Aminotransferase, domain 1"/>
    <property type="match status" value="1"/>
</dbReference>
<comment type="similarity">
    <text evidence="4">Belongs to the kynureninase family.</text>
</comment>
<dbReference type="PIRSF" id="PIRSF038800">
    <property type="entry name" value="KYNU"/>
    <property type="match status" value="1"/>
</dbReference>
<sequence>MIDAPGLLVAAKELDAADPLAGYRDRFLPAEGVRAYLDGNSLGRPLRATAGNLQDFISRQWGGRLIRGWDEQWLELPGRIGDELGEVALGAAPGQCIVADSTTVLLYKLARAAVAARPGRTEILLDADNFPTDRYVLEGVARECGLTLRWVSADYAGGVTPEAVADAVGPQTALAVFSHVAYRSGYLADSAAINTIVHDAGGLVLWDLCHSVGAVPAELDAEGTDYAVGCSYKYLNGGPGAPAWAYVAARHQADFSQPIQGWLGSSDPFGMAQGYVPAEGIRRLVSGTPPILGMLAMQDMIALIREAGMEAVRAKSLALTEYALTAVDALLAPRGVVLASPRDPDRRGSHITIDHPKFKAATAALWQQGIIPDYRNPDGIRLGLSPLSTSFAETFTGIEAVLGEL</sequence>
<keyword evidence="6" id="KW-1185">Reference proteome</keyword>
<comment type="catalytic activity">
    <reaction evidence="4">
        <text>L-kynurenine + H2O = anthranilate + L-alanine + H(+)</text>
        <dbReference type="Rhea" id="RHEA:16813"/>
        <dbReference type="ChEBI" id="CHEBI:15377"/>
        <dbReference type="ChEBI" id="CHEBI:15378"/>
        <dbReference type="ChEBI" id="CHEBI:16567"/>
        <dbReference type="ChEBI" id="CHEBI:57959"/>
        <dbReference type="ChEBI" id="CHEBI:57972"/>
        <dbReference type="EC" id="3.7.1.3"/>
    </reaction>
</comment>
<dbReference type="RefSeq" id="WP_260651231.1">
    <property type="nucleotide sequence ID" value="NZ_CP104275.1"/>
</dbReference>
<keyword evidence="1 4" id="KW-0662">Pyridine nucleotide biosynthesis</keyword>
<protein>
    <recommendedName>
        <fullName evidence="4">Kynureninase</fullName>
        <ecNumber evidence="4">3.7.1.3</ecNumber>
    </recommendedName>
</protein>
<dbReference type="GO" id="GO:0008483">
    <property type="term" value="F:transaminase activity"/>
    <property type="evidence" value="ECO:0007669"/>
    <property type="project" value="UniProtKB-KW"/>
</dbReference>
<dbReference type="InterPro" id="IPR015421">
    <property type="entry name" value="PyrdxlP-dep_Trfase_major"/>
</dbReference>
<comment type="pathway">
    <text evidence="4">Cofactor biosynthesis; NAD(+) biosynthesis; quinolinate from L-kynurenine: step 2/3.</text>
</comment>
<dbReference type="PANTHER" id="PTHR14084">
    <property type="entry name" value="KYNURENINASE"/>
    <property type="match status" value="1"/>
</dbReference>
<reference evidence="5" key="1">
    <citation type="submission" date="2022-09" db="EMBL/GenBank/DDBJ databases">
        <title>Novel species in genus Arthrobacter.</title>
        <authorList>
            <person name="Liu Y."/>
        </authorList>
    </citation>
    <scope>NUCLEOTIDE SEQUENCE</scope>
    <source>
        <strain evidence="5">Zg-Y815</strain>
    </source>
</reference>
<name>A0ABY5YN72_9MICC</name>
<evidence type="ECO:0000256" key="4">
    <source>
        <dbReference type="PIRNR" id="PIRNR038800"/>
    </source>
</evidence>
<proteinExistence type="inferred from homology"/>
<comment type="subunit">
    <text evidence="4">Homodimer.</text>
</comment>
<comment type="function">
    <text evidence="4">Catalyzes the cleavage of L-kynurenine (L-Kyn) and L-3-hydroxykynurenine (L-3OHKyn) into anthranilic acid (AA) and 3-hydroxyanthranilic acid (3-OHAA), respectively.</text>
</comment>
<dbReference type="EMBL" id="CP104275">
    <property type="protein sequence ID" value="UWX95759.1"/>
    <property type="molecule type" value="Genomic_DNA"/>
</dbReference>
<keyword evidence="3 4" id="KW-0663">Pyridoxal phosphate</keyword>
<comment type="catalytic activity">
    <reaction evidence="4">
        <text>3-hydroxy-L-kynurenine + H2O = 3-hydroxyanthranilate + L-alanine + H(+)</text>
        <dbReference type="Rhea" id="RHEA:25143"/>
        <dbReference type="ChEBI" id="CHEBI:15377"/>
        <dbReference type="ChEBI" id="CHEBI:15378"/>
        <dbReference type="ChEBI" id="CHEBI:36559"/>
        <dbReference type="ChEBI" id="CHEBI:57972"/>
        <dbReference type="ChEBI" id="CHEBI:58125"/>
        <dbReference type="EC" id="3.7.1.3"/>
    </reaction>
</comment>
<dbReference type="SUPFAM" id="SSF53383">
    <property type="entry name" value="PLP-dependent transferases"/>
    <property type="match status" value="1"/>
</dbReference>
<dbReference type="Pfam" id="PF22580">
    <property type="entry name" value="KYNU_C"/>
    <property type="match status" value="1"/>
</dbReference>
<evidence type="ECO:0000256" key="2">
    <source>
        <dbReference type="ARBA" id="ARBA00022801"/>
    </source>
</evidence>
<accession>A0ABY5YN72</accession>
<dbReference type="EC" id="3.7.1.3" evidence="4"/>
<organism evidence="5 6">
    <name type="scientific">Arthrobacter zhaoxinii</name>
    <dbReference type="NCBI Taxonomy" id="2964616"/>
    <lineage>
        <taxon>Bacteria</taxon>
        <taxon>Bacillati</taxon>
        <taxon>Actinomycetota</taxon>
        <taxon>Actinomycetes</taxon>
        <taxon>Micrococcales</taxon>
        <taxon>Micrococcaceae</taxon>
        <taxon>Arthrobacter</taxon>
    </lineage>
</organism>
<evidence type="ECO:0000313" key="6">
    <source>
        <dbReference type="Proteomes" id="UP001059859"/>
    </source>
</evidence>
<keyword evidence="5" id="KW-0808">Transferase</keyword>
<dbReference type="Proteomes" id="UP001059859">
    <property type="component" value="Chromosome"/>
</dbReference>
<comment type="cofactor">
    <cofactor evidence="4">
        <name>pyridoxal 5'-phosphate</name>
        <dbReference type="ChEBI" id="CHEBI:597326"/>
    </cofactor>
</comment>
<evidence type="ECO:0000256" key="1">
    <source>
        <dbReference type="ARBA" id="ARBA00022642"/>
    </source>
</evidence>
<keyword evidence="2 4" id="KW-0378">Hydrolase</keyword>
<comment type="pathway">
    <text evidence="4">Amino-acid degradation; L-kynurenine degradation; L-alanine and anthranilate from L-kynurenine: step 1/1.</text>
</comment>